<feature type="compositionally biased region" description="Basic and acidic residues" evidence="1">
    <location>
        <begin position="1021"/>
        <end position="1046"/>
    </location>
</feature>
<evidence type="ECO:0000313" key="3">
    <source>
        <dbReference type="Proteomes" id="UP001203338"/>
    </source>
</evidence>
<feature type="compositionally biased region" description="Basic and acidic residues" evidence="1">
    <location>
        <begin position="978"/>
        <end position="991"/>
    </location>
</feature>
<keyword evidence="3" id="KW-1185">Reference proteome</keyword>
<name>A0ABT0PAX3_9GAMM</name>
<feature type="region of interest" description="Disordered" evidence="1">
    <location>
        <begin position="41"/>
        <end position="82"/>
    </location>
</feature>
<dbReference type="RefSeq" id="WP_249697375.1">
    <property type="nucleotide sequence ID" value="NZ_JAMFLX010000001.1"/>
</dbReference>
<accession>A0ABT0PAX3</accession>
<feature type="compositionally biased region" description="Polar residues" evidence="1">
    <location>
        <begin position="999"/>
        <end position="1016"/>
    </location>
</feature>
<gene>
    <name evidence="2" type="ORF">M3P05_01065</name>
</gene>
<evidence type="ECO:0000256" key="1">
    <source>
        <dbReference type="SAM" id="MobiDB-lite"/>
    </source>
</evidence>
<reference evidence="2 3" key="1">
    <citation type="submission" date="2022-05" db="EMBL/GenBank/DDBJ databases">
        <authorList>
            <person name="Park J.-S."/>
        </authorList>
    </citation>
    <scope>NUCLEOTIDE SEQUENCE [LARGE SCALE GENOMIC DNA]</scope>
    <source>
        <strain evidence="2 3">2012CJ34-2</strain>
    </source>
</reference>
<evidence type="ECO:0000313" key="2">
    <source>
        <dbReference type="EMBL" id="MCL6268542.1"/>
    </source>
</evidence>
<dbReference type="Proteomes" id="UP001203338">
    <property type="component" value="Unassembled WGS sequence"/>
</dbReference>
<feature type="region of interest" description="Disordered" evidence="1">
    <location>
        <begin position="937"/>
        <end position="1069"/>
    </location>
</feature>
<organism evidence="2 3">
    <name type="scientific">Parendozoicomonas callyspongiae</name>
    <dbReference type="NCBI Taxonomy" id="2942213"/>
    <lineage>
        <taxon>Bacteria</taxon>
        <taxon>Pseudomonadati</taxon>
        <taxon>Pseudomonadota</taxon>
        <taxon>Gammaproteobacteria</taxon>
        <taxon>Oceanospirillales</taxon>
        <taxon>Endozoicomonadaceae</taxon>
        <taxon>Parendozoicomonas</taxon>
    </lineage>
</organism>
<sequence>MPKTRASPLFYKAHLLCFLFIFLITPSYQLVLAGIGQTSPISSLSHPSSSSTDSSSDSDSASGEDNVNPKPQELSPSNNRREDLRRIFASTKAPPPKRSPMHTTACPTLPVQQSSDISLLDDKEEHNSYDESTYSKNLGVTISLDRIYSDEPLFLKVHIPKYIYGKLKKQKKKSTKPVKQVFVVSKEDKSKTTTQRTSRSSLRAQFIRSTSIESDSGLDSESDSEEWIPTTQKRKTIIINDSGSSSDEESSDDECISVQANYKGLAYHPYNKEKLKSVLESMIREGMNDKGYYNEDRMFSDCECAKSLNSGRYGMPPQLNKYTHWNAPAVRDAIQALEIDDTRNLDERRRTKRITPETLKKRFDTYLKAGSRKSTPKNGILPGGYNADGRIAYLFNKCGLPVPKALTYVETQRKKKQRYNPDKLKDLIEKAKPEGKKVRWTALRIRLAIQYYQIHDPRLEQHTRKKINLIERANDSIPALKLLLLEYLVDYGQSHTDFGYVAKRLDGKVFVPKVIREERGITEETMEWNPLLIQTAVEIFEFHKYDHLVRQRFVRKDELVQGMRDGEVNDDRRILYVKEYLLACLEDMMLLKAPNIYTRIASRIRNLGVEFPTKIVIRSDFTGTNWTAGWVRAAFNAFKIKIPVKVKIQRRFWIKKMRESPVNSPEHNQAIRDYVESLSSTRTYKQIADNLNDLARGKDCKVDPKKAIYIPVLYGGSPPDRHLSCHWMSYNIALIMGNFSEGGHTRPDLIEVIRDESAEMPERLLALSQYIDHIKFFFSMNNPKPLGKKAEKTGSTLGWERNLYKRLKDTLNQTGIFIPQQVLHDANETVSVYKPMWSLRMAEIADQKLGEYLYTHEEMGNKENTYEDDIDDNELDLDLDIEDDPALDTLDVDVDVDVDVDLVLPKRSNFTVYTIPKLSDKNMAFVEEKAKVATTTELPKTDTKKTSYRPLQLSTKSSSNTHSHRSSQSHRCCSSSHQVDKERTHRAESRYPPRHRHLSPTTRARNKLSQYHQPLGSSSSHFREKSHSKYDHQDHSFRHISSDRHSSSNQSQQPPLQTDYKYFFEPISP</sequence>
<feature type="compositionally biased region" description="Low complexity" evidence="1">
    <location>
        <begin position="41"/>
        <end position="61"/>
    </location>
</feature>
<feature type="compositionally biased region" description="Low complexity" evidence="1">
    <location>
        <begin position="1047"/>
        <end position="1057"/>
    </location>
</feature>
<proteinExistence type="predicted"/>
<protein>
    <submittedName>
        <fullName evidence="2">Uncharacterized protein</fullName>
    </submittedName>
</protein>
<comment type="caution">
    <text evidence="2">The sequence shown here is derived from an EMBL/GenBank/DDBJ whole genome shotgun (WGS) entry which is preliminary data.</text>
</comment>
<dbReference type="EMBL" id="JAMFLX010000001">
    <property type="protein sequence ID" value="MCL6268542.1"/>
    <property type="molecule type" value="Genomic_DNA"/>
</dbReference>